<reference evidence="1 2" key="1">
    <citation type="submission" date="2016-07" db="EMBL/GenBank/DDBJ databases">
        <title>Multiple horizontal gene transfer events from other fungi enriched the ability of initially mycotrophic Trichoderma (Ascomycota) to feed on dead plant biomass.</title>
        <authorList>
            <consortium name="DOE Joint Genome Institute"/>
            <person name="Aerts A."/>
            <person name="Atanasova L."/>
            <person name="Chenthamara K."/>
            <person name="Zhang J."/>
            <person name="Grujic M."/>
            <person name="Henrissat B."/>
            <person name="Kuo A."/>
            <person name="Salamov A."/>
            <person name="Lipzen A."/>
            <person name="Labutti K."/>
            <person name="Barry K."/>
            <person name="Miao Y."/>
            <person name="Rahimi M.J."/>
            <person name="Shen Q."/>
            <person name="Grigoriev I.V."/>
            <person name="Kubicek C.P."/>
            <person name="Druzhinina I.S."/>
        </authorList>
    </citation>
    <scope>NUCLEOTIDE SEQUENCE [LARGE SCALE GENOMIC DNA]</scope>
    <source>
        <strain evidence="1 2">CBS 226.95</strain>
    </source>
</reference>
<dbReference type="GeneID" id="36621853"/>
<dbReference type="RefSeq" id="XP_024770093.1">
    <property type="nucleotide sequence ID" value="XM_024913292.1"/>
</dbReference>
<evidence type="ECO:0000313" key="1">
    <source>
        <dbReference type="EMBL" id="PTB50416.1"/>
    </source>
</evidence>
<proteinExistence type="predicted"/>
<sequence length="283" mass="32158">MTANKIDELIPFETYKEVFEKNSIEDFPALSNLYPSNSTPKLIDQELVGFILGLPLGKEQIGNEQKGFGVRHAFVRGVGGGAVLPSDQAEIYIKFPREGCSYTFEEASKSIFFDRFSNAKGREKGLTVIRVSLAYEACVTFKDLIKANKGHQFETAFRQSDDNHHMTAVIQFEEHDFMWLDHVATEREWKIVDHPELNPALEAHKIEKHEIVLQVCRPKRADMNPDYIVRDFASRTETESTENVPQYTEWITRLARSVAVDKATFTAFGAILNSLALPPFWGP</sequence>
<dbReference type="STRING" id="983964.A0A2T4A028"/>
<name>A0A2T4A028_TRIHA</name>
<accession>A0A2T4A028</accession>
<dbReference type="Proteomes" id="UP000241690">
    <property type="component" value="Unassembled WGS sequence"/>
</dbReference>
<keyword evidence="2" id="KW-1185">Reference proteome</keyword>
<protein>
    <submittedName>
        <fullName evidence="1">Uncharacterized protein</fullName>
    </submittedName>
</protein>
<organism evidence="1 2">
    <name type="scientific">Trichoderma harzianum CBS 226.95</name>
    <dbReference type="NCBI Taxonomy" id="983964"/>
    <lineage>
        <taxon>Eukaryota</taxon>
        <taxon>Fungi</taxon>
        <taxon>Dikarya</taxon>
        <taxon>Ascomycota</taxon>
        <taxon>Pezizomycotina</taxon>
        <taxon>Sordariomycetes</taxon>
        <taxon>Hypocreomycetidae</taxon>
        <taxon>Hypocreales</taxon>
        <taxon>Hypocreaceae</taxon>
        <taxon>Trichoderma</taxon>
    </lineage>
</organism>
<dbReference type="EMBL" id="KZ679688">
    <property type="protein sequence ID" value="PTB50416.1"/>
    <property type="molecule type" value="Genomic_DNA"/>
</dbReference>
<dbReference type="AlphaFoldDB" id="A0A2T4A028"/>
<gene>
    <name evidence="1" type="ORF">M431DRAFT_19838</name>
</gene>
<evidence type="ECO:0000313" key="2">
    <source>
        <dbReference type="Proteomes" id="UP000241690"/>
    </source>
</evidence>